<dbReference type="Proteomes" id="UP001295684">
    <property type="component" value="Unassembled WGS sequence"/>
</dbReference>
<dbReference type="PANTHER" id="PTHR24350">
    <property type="entry name" value="SERINE/THREONINE-PROTEIN KINASE IAL-RELATED"/>
    <property type="match status" value="1"/>
</dbReference>
<evidence type="ECO:0000256" key="7">
    <source>
        <dbReference type="PIRSR" id="PIRSR630616-1"/>
    </source>
</evidence>
<evidence type="ECO:0000313" key="15">
    <source>
        <dbReference type="Proteomes" id="UP001295684"/>
    </source>
</evidence>
<evidence type="ECO:0000256" key="1">
    <source>
        <dbReference type="ARBA" id="ARBA00011245"/>
    </source>
</evidence>
<feature type="domain" description="Protein kinase" evidence="12">
    <location>
        <begin position="415"/>
        <end position="667"/>
    </location>
</feature>
<keyword evidence="6 8" id="KW-0067">ATP-binding</keyword>
<evidence type="ECO:0000256" key="9">
    <source>
        <dbReference type="PIRSR" id="PIRSR630616-3"/>
    </source>
</evidence>
<dbReference type="InterPro" id="IPR030616">
    <property type="entry name" value="Aur-like"/>
</dbReference>
<evidence type="ECO:0000256" key="5">
    <source>
        <dbReference type="ARBA" id="ARBA00022777"/>
    </source>
</evidence>
<feature type="active site" description="Proton acceptor" evidence="7">
    <location>
        <position position="538"/>
    </location>
</feature>
<feature type="region of interest" description="Disordered" evidence="11">
    <location>
        <begin position="15"/>
        <end position="45"/>
    </location>
</feature>
<dbReference type="PROSITE" id="PS00108">
    <property type="entry name" value="PROTEIN_KINASE_ST"/>
    <property type="match status" value="1"/>
</dbReference>
<dbReference type="SMART" id="SM00220">
    <property type="entry name" value="S_TKc"/>
    <property type="match status" value="1"/>
</dbReference>
<comment type="subunit">
    <text evidence="1">Monomer.</text>
</comment>
<dbReference type="InterPro" id="IPR017441">
    <property type="entry name" value="Protein_kinase_ATP_BS"/>
</dbReference>
<dbReference type="InterPro" id="IPR000719">
    <property type="entry name" value="Prot_kinase_dom"/>
</dbReference>
<dbReference type="EMBL" id="CAMPGE010028074">
    <property type="protein sequence ID" value="CAI2385631.1"/>
    <property type="molecule type" value="Genomic_DNA"/>
</dbReference>
<feature type="domain" description="UBA" evidence="13">
    <location>
        <begin position="744"/>
        <end position="784"/>
    </location>
</feature>
<feature type="cross-link" description="Glycyl lysine isopeptide (Lys-Gly) (interchain with G-Cter in SUMO2)" evidence="9">
    <location>
        <position position="540"/>
    </location>
</feature>
<evidence type="ECO:0000256" key="8">
    <source>
        <dbReference type="PIRSR" id="PIRSR630616-2"/>
    </source>
</evidence>
<feature type="compositionally biased region" description="Polar residues" evidence="11">
    <location>
        <begin position="71"/>
        <end position="80"/>
    </location>
</feature>
<dbReference type="InterPro" id="IPR008271">
    <property type="entry name" value="Ser/Thr_kinase_AS"/>
</dbReference>
<dbReference type="SUPFAM" id="SSF56112">
    <property type="entry name" value="Protein kinase-like (PK-like)"/>
    <property type="match status" value="1"/>
</dbReference>
<dbReference type="PROSITE" id="PS00107">
    <property type="entry name" value="PROTEIN_KINASE_ATP"/>
    <property type="match status" value="1"/>
</dbReference>
<dbReference type="GO" id="GO:0005524">
    <property type="term" value="F:ATP binding"/>
    <property type="evidence" value="ECO:0007669"/>
    <property type="project" value="UniProtKB-UniRule"/>
</dbReference>
<evidence type="ECO:0000256" key="2">
    <source>
        <dbReference type="ARBA" id="ARBA00022527"/>
    </source>
</evidence>
<feature type="compositionally biased region" description="Polar residues" evidence="11">
    <location>
        <begin position="220"/>
        <end position="238"/>
    </location>
</feature>
<dbReference type="InterPro" id="IPR015940">
    <property type="entry name" value="UBA"/>
</dbReference>
<proteinExistence type="predicted"/>
<dbReference type="FunFam" id="1.10.510.10:FF:000571">
    <property type="entry name" value="Maternal embryonic leucine zipper kinase"/>
    <property type="match status" value="1"/>
</dbReference>
<accession>A0AAD1Y589</accession>
<evidence type="ECO:0000259" key="13">
    <source>
        <dbReference type="PROSITE" id="PS50030"/>
    </source>
</evidence>
<dbReference type="Pfam" id="PF00069">
    <property type="entry name" value="Pkinase"/>
    <property type="match status" value="1"/>
</dbReference>
<gene>
    <name evidence="14" type="ORF">ECRASSUSDP1_LOCUS27211</name>
</gene>
<keyword evidence="4 8" id="KW-0547">Nucleotide-binding</keyword>
<organism evidence="14 15">
    <name type="scientific">Euplotes crassus</name>
    <dbReference type="NCBI Taxonomy" id="5936"/>
    <lineage>
        <taxon>Eukaryota</taxon>
        <taxon>Sar</taxon>
        <taxon>Alveolata</taxon>
        <taxon>Ciliophora</taxon>
        <taxon>Intramacronucleata</taxon>
        <taxon>Spirotrichea</taxon>
        <taxon>Hypotrichia</taxon>
        <taxon>Euplotida</taxon>
        <taxon>Euplotidae</taxon>
        <taxon>Moneuplotes</taxon>
    </lineage>
</organism>
<dbReference type="PROSITE" id="PS50011">
    <property type="entry name" value="PROTEIN_KINASE_DOM"/>
    <property type="match status" value="1"/>
</dbReference>
<dbReference type="InterPro" id="IPR011009">
    <property type="entry name" value="Kinase-like_dom_sf"/>
</dbReference>
<feature type="binding site" evidence="8">
    <location>
        <position position="444"/>
    </location>
    <ligand>
        <name>ATP</name>
        <dbReference type="ChEBI" id="CHEBI:30616"/>
    </ligand>
</feature>
<dbReference type="FunFam" id="3.30.200.20:FF:000042">
    <property type="entry name" value="Aurora kinase A"/>
    <property type="match status" value="1"/>
</dbReference>
<evidence type="ECO:0000256" key="6">
    <source>
        <dbReference type="ARBA" id="ARBA00022840"/>
    </source>
</evidence>
<dbReference type="Gene3D" id="1.10.510.10">
    <property type="entry name" value="Transferase(Phosphotransferase) domain 1"/>
    <property type="match status" value="1"/>
</dbReference>
<feature type="binding site" evidence="8">
    <location>
        <begin position="493"/>
        <end position="495"/>
    </location>
    <ligand>
        <name>ATP</name>
        <dbReference type="ChEBI" id="CHEBI:30616"/>
    </ligand>
</feature>
<dbReference type="AlphaFoldDB" id="A0AAD1Y589"/>
<dbReference type="CDD" id="cd14335">
    <property type="entry name" value="UBA_SnRK1_plant"/>
    <property type="match status" value="1"/>
</dbReference>
<sequence length="785" mass="89495">MENIGVLANARFKTKKDLKSSKRHHKAPEIKTFNNSRQEYSDKASKADFKSNCRFMGVQKVKTKKKRTTKSNGQKELSNVSPVSSFKITASKLRAQSNNQREARVEGYCKRASIRSKAGSTSNYSNNDSSKASSFKILNKSIQRNKTKEKLSISGSVKAGRQTNGYISSKKRLKIKKGKICKEKENMSQKINIHNERVNAVKSLIKFNKKNEKSVDLAGSKNNTSGNQEFISPNGETGNIKNMIKLHLPTEKKDMMMYKQSKKLQRNFNKLQVVYNVSKESTNDQTYNKSRANSNEVKKNHIMPYQIFKGSKNSSVVNNGSKGSSLNRKQIKLKTSHKSGNKSNRNCIKNKKISQVNLPARGKSEEQKFDEFLINERGSKDRTGISQDEIEDLIRQNKSHFKKTGKIHTTTLEYYSYVKVIGKGAFGIATLAIHKLTGKYVAIKTIKKSYIVDEYTKKKVFQEIFILKKIRHCKVIRLLEVFETKKHILLVMEYASGGDLLHFVRNVGKLPEYDTKHIFRQVLYGLAHCHCRSVMHRDIKLDNILLDSKSNIKLCDFGIAKIIGRGVKVREQCGTPAYLAPEIMNEDGYEAFYPDFWGLGVLLYAMLFGCVPFKANNMDDLHQLIQKGEITFPDDASPEAIELIKGLIVVDPKKRLSIPQILDSPWLKEISEDSEDSEDENKEEAVEENNPSTKNNDDEGELIKEIGANINYVNVDNLFFDQNYSTKLSYTDYCSITEDYYTHHINESALKQVTRMGYPREFILNCINYGELNHATASYYLLVMD</sequence>
<evidence type="ECO:0000256" key="4">
    <source>
        <dbReference type="ARBA" id="ARBA00022741"/>
    </source>
</evidence>
<dbReference type="CDD" id="cd14003">
    <property type="entry name" value="STKc_AMPK-like"/>
    <property type="match status" value="1"/>
</dbReference>
<reference evidence="14" key="1">
    <citation type="submission" date="2023-07" db="EMBL/GenBank/DDBJ databases">
        <authorList>
            <consortium name="AG Swart"/>
            <person name="Singh M."/>
            <person name="Singh A."/>
            <person name="Seah K."/>
            <person name="Emmerich C."/>
        </authorList>
    </citation>
    <scope>NUCLEOTIDE SEQUENCE</scope>
    <source>
        <strain evidence="14">DP1</strain>
    </source>
</reference>
<keyword evidence="2" id="KW-0723">Serine/threonine-protein kinase</keyword>
<keyword evidence="5" id="KW-0418">Kinase</keyword>
<evidence type="ECO:0000259" key="12">
    <source>
        <dbReference type="PROSITE" id="PS50011"/>
    </source>
</evidence>
<comment type="caution">
    <text evidence="14">The sequence shown here is derived from an EMBL/GenBank/DDBJ whole genome shotgun (WGS) entry which is preliminary data.</text>
</comment>
<evidence type="ECO:0000313" key="14">
    <source>
        <dbReference type="EMBL" id="CAI2385631.1"/>
    </source>
</evidence>
<dbReference type="GO" id="GO:0004674">
    <property type="term" value="F:protein serine/threonine kinase activity"/>
    <property type="evidence" value="ECO:0007669"/>
    <property type="project" value="UniProtKB-KW"/>
</dbReference>
<feature type="binding site" evidence="10">
    <location>
        <position position="448"/>
    </location>
    <ligand>
        <name>ATP</name>
        <dbReference type="ChEBI" id="CHEBI:30616"/>
    </ligand>
</feature>
<feature type="region of interest" description="Disordered" evidence="11">
    <location>
        <begin position="216"/>
        <end position="238"/>
    </location>
</feature>
<evidence type="ECO:0000256" key="3">
    <source>
        <dbReference type="ARBA" id="ARBA00022679"/>
    </source>
</evidence>
<protein>
    <submittedName>
        <fullName evidence="14">Uncharacterized protein</fullName>
    </submittedName>
</protein>
<dbReference type="PROSITE" id="PS50030">
    <property type="entry name" value="UBA"/>
    <property type="match status" value="1"/>
</dbReference>
<feature type="region of interest" description="Disordered" evidence="11">
    <location>
        <begin position="669"/>
        <end position="699"/>
    </location>
</feature>
<name>A0AAD1Y589_EUPCR</name>
<feature type="compositionally biased region" description="Acidic residues" evidence="11">
    <location>
        <begin position="672"/>
        <end position="687"/>
    </location>
</feature>
<feature type="region of interest" description="Disordered" evidence="11">
    <location>
        <begin position="60"/>
        <end position="80"/>
    </location>
</feature>
<evidence type="ECO:0000256" key="11">
    <source>
        <dbReference type="SAM" id="MobiDB-lite"/>
    </source>
</evidence>
<feature type="binding site" evidence="8">
    <location>
        <position position="556"/>
    </location>
    <ligand>
        <name>ATP</name>
        <dbReference type="ChEBI" id="CHEBI:30616"/>
    </ligand>
</feature>
<evidence type="ECO:0000256" key="10">
    <source>
        <dbReference type="PROSITE-ProRule" id="PRU10141"/>
    </source>
</evidence>
<keyword evidence="3" id="KW-0808">Transferase</keyword>
<keyword evidence="15" id="KW-1185">Reference proteome</keyword>